<dbReference type="PANTHER" id="PTHR33121">
    <property type="entry name" value="CYCLIC DI-GMP PHOSPHODIESTERASE PDEF"/>
    <property type="match status" value="1"/>
</dbReference>
<dbReference type="InterPro" id="IPR035919">
    <property type="entry name" value="EAL_sf"/>
</dbReference>
<feature type="domain" description="EAL" evidence="1">
    <location>
        <begin position="185"/>
        <end position="439"/>
    </location>
</feature>
<evidence type="ECO:0000259" key="1">
    <source>
        <dbReference type="PROSITE" id="PS50883"/>
    </source>
</evidence>
<dbReference type="STRING" id="633697.EubceDRAFT1_1563"/>
<dbReference type="EMBL" id="CM001487">
    <property type="protein sequence ID" value="EIM57352.1"/>
    <property type="molecule type" value="Genomic_DNA"/>
</dbReference>
<dbReference type="CDD" id="cd01948">
    <property type="entry name" value="EAL"/>
    <property type="match status" value="1"/>
</dbReference>
<reference evidence="2 3" key="1">
    <citation type="submission" date="2010-08" db="EMBL/GenBank/DDBJ databases">
        <authorList>
            <consortium name="US DOE Joint Genome Institute (JGI-PGF)"/>
            <person name="Lucas S."/>
            <person name="Copeland A."/>
            <person name="Lapidus A."/>
            <person name="Cheng J.-F."/>
            <person name="Bruce D."/>
            <person name="Goodwin L."/>
            <person name="Pitluck S."/>
            <person name="Land M.L."/>
            <person name="Hauser L."/>
            <person name="Chang Y.-J."/>
            <person name="Anderson I.J."/>
            <person name="Johnson E."/>
            <person name="Mulhopadhyay B."/>
            <person name="Kyrpides N."/>
            <person name="Woyke T.J."/>
        </authorList>
    </citation>
    <scope>NUCLEOTIDE SEQUENCE [LARGE SCALE GENOMIC DNA]</scope>
    <source>
        <strain evidence="2 3">6</strain>
    </source>
</reference>
<reference evidence="2 3" key="2">
    <citation type="submission" date="2012-02" db="EMBL/GenBank/DDBJ databases">
        <title>Improved High-Quality Draft sequence of Eubacterium cellulosolvens 6.</title>
        <authorList>
            <consortium name="US DOE Joint Genome Institute"/>
            <person name="Lucas S."/>
            <person name="Han J."/>
            <person name="Lapidus A."/>
            <person name="Cheng J.-F."/>
            <person name="Goodwin L."/>
            <person name="Pitluck S."/>
            <person name="Peters L."/>
            <person name="Mikhailova N."/>
            <person name="Gu W."/>
            <person name="Detter J.C."/>
            <person name="Han C."/>
            <person name="Tapia R."/>
            <person name="Land M."/>
            <person name="Hauser L."/>
            <person name="Kyrpides N."/>
            <person name="Ivanova N."/>
            <person name="Pagani I."/>
            <person name="Johnson E."/>
            <person name="Mukhopadhyay B."/>
            <person name="Anderson I."/>
            <person name="Woyke T."/>
        </authorList>
    </citation>
    <scope>NUCLEOTIDE SEQUENCE [LARGE SCALE GENOMIC DNA]</scope>
    <source>
        <strain evidence="2 3">6</strain>
    </source>
</reference>
<accession>I5AU79</accession>
<organism evidence="2 3">
    <name type="scientific">Eubacterium cellulosolvens (strain ATCC 43171 / JCM 9499 / 6)</name>
    <name type="common">Cillobacterium cellulosolvens</name>
    <dbReference type="NCBI Taxonomy" id="633697"/>
    <lineage>
        <taxon>Bacteria</taxon>
        <taxon>Bacillati</taxon>
        <taxon>Bacillota</taxon>
        <taxon>Clostridia</taxon>
        <taxon>Eubacteriales</taxon>
        <taxon>Eubacteriaceae</taxon>
        <taxon>Eubacterium</taxon>
    </lineage>
</organism>
<gene>
    <name evidence="2" type="ORF">EubceDRAFT1_1563</name>
</gene>
<dbReference type="InterPro" id="IPR000160">
    <property type="entry name" value="GGDEF_dom"/>
</dbReference>
<dbReference type="Proteomes" id="UP000005753">
    <property type="component" value="Chromosome"/>
</dbReference>
<dbReference type="InterPro" id="IPR001633">
    <property type="entry name" value="EAL_dom"/>
</dbReference>
<dbReference type="Pfam" id="PF00990">
    <property type="entry name" value="GGDEF"/>
    <property type="match status" value="1"/>
</dbReference>
<name>I5AU79_EUBC6</name>
<dbReference type="SMART" id="SM00267">
    <property type="entry name" value="GGDEF"/>
    <property type="match status" value="1"/>
</dbReference>
<protein>
    <submittedName>
        <fullName evidence="2">EAL domain-containing protein</fullName>
    </submittedName>
</protein>
<keyword evidence="3" id="KW-1185">Reference proteome</keyword>
<evidence type="ECO:0000313" key="3">
    <source>
        <dbReference type="Proteomes" id="UP000005753"/>
    </source>
</evidence>
<dbReference type="Gene3D" id="3.20.20.450">
    <property type="entry name" value="EAL domain"/>
    <property type="match status" value="1"/>
</dbReference>
<dbReference type="GO" id="GO:0071111">
    <property type="term" value="F:cyclic-guanylate-specific phosphodiesterase activity"/>
    <property type="evidence" value="ECO:0007669"/>
    <property type="project" value="InterPro"/>
</dbReference>
<dbReference type="SUPFAM" id="SSF55073">
    <property type="entry name" value="Nucleotide cyclase"/>
    <property type="match status" value="1"/>
</dbReference>
<dbReference type="InterPro" id="IPR029787">
    <property type="entry name" value="Nucleotide_cyclase"/>
</dbReference>
<dbReference type="SUPFAM" id="SSF141868">
    <property type="entry name" value="EAL domain-like"/>
    <property type="match status" value="1"/>
</dbReference>
<dbReference type="HOGENOM" id="CLU_000445_70_50_9"/>
<dbReference type="AlphaFoldDB" id="I5AU79"/>
<dbReference type="InterPro" id="IPR050706">
    <property type="entry name" value="Cyclic-di-GMP_PDE-like"/>
</dbReference>
<dbReference type="Gene3D" id="3.30.70.270">
    <property type="match status" value="1"/>
</dbReference>
<dbReference type="PROSITE" id="PS50883">
    <property type="entry name" value="EAL"/>
    <property type="match status" value="1"/>
</dbReference>
<evidence type="ECO:0000313" key="2">
    <source>
        <dbReference type="EMBL" id="EIM57352.1"/>
    </source>
</evidence>
<sequence>MQQEMYKVSDVNNIKEMEGVLFYDNLTGLLTTYGFYQHVQDVLNRIFDAGQKPVYIFVDIVGMHHINDEYGYYAGNEVVSSVARLLGQVFPEGICARLEDDHFLVLVQNTDVKERIGEITNIYSVNKYPVPEIQMKFGLYVQQEIDEDPSVCCDKARLAEHEIHKTAGVFIGEFREEMYEIYRRKNYIITHLEESIRDHEIEIYYHSIIRSVTEKVCSLEALARWNSKEKGTIMPGEFIPILEKEHLSAIFDLHVVEQVLKEIRLRETIGLALVPVSVNLSLSDLETLDMVAEIGNLLEKYKVEPKYLIIEIPERACVANPSKVASVIDGFHAKGIRVWMDDFGNGASSLNMLKNFDFDLIKFDKGFLKGYDAGGRAEAIFRYTIMMIHNLHIHTVAEGIETRDQYLQLRLLGCEGMQGFLFTRPKPLREFFEADSDFIKNSRTLTEDMSSRQYYADVGSARITDLELPEELGVKPEKIPEGLVEFCEGKVLCLRSNRAFFERVKNELKHTAVQGYDPGWYRFEGYSSDMEREVDEHYRSLEEEAGMKEEIRAWSFEPTENHRRMLEELDRKGPWIRYSDRNKSGREYIGWIRLVAVDESRGAKCFEIILK</sequence>
<dbReference type="InterPro" id="IPR043128">
    <property type="entry name" value="Rev_trsase/Diguanyl_cyclase"/>
</dbReference>
<dbReference type="eggNOG" id="COG2200">
    <property type="taxonomic scope" value="Bacteria"/>
</dbReference>
<dbReference type="Pfam" id="PF00563">
    <property type="entry name" value="EAL"/>
    <property type="match status" value="1"/>
</dbReference>
<dbReference type="PANTHER" id="PTHR33121:SF79">
    <property type="entry name" value="CYCLIC DI-GMP PHOSPHODIESTERASE PDED-RELATED"/>
    <property type="match status" value="1"/>
</dbReference>
<dbReference type="SMART" id="SM00052">
    <property type="entry name" value="EAL"/>
    <property type="match status" value="1"/>
</dbReference>
<proteinExistence type="predicted"/>